<organism evidence="3 4">
    <name type="scientific">Arenicella chitinivorans</name>
    <dbReference type="NCBI Taxonomy" id="1329800"/>
    <lineage>
        <taxon>Bacteria</taxon>
        <taxon>Pseudomonadati</taxon>
        <taxon>Pseudomonadota</taxon>
        <taxon>Gammaproteobacteria</taxon>
        <taxon>Arenicellales</taxon>
        <taxon>Arenicellaceae</taxon>
        <taxon>Arenicella</taxon>
    </lineage>
</organism>
<feature type="domain" description="Methyltransferase putative zinc binding" evidence="1">
    <location>
        <begin position="8"/>
        <end position="67"/>
    </location>
</feature>
<evidence type="ECO:0000259" key="2">
    <source>
        <dbReference type="Pfam" id="PF08484"/>
    </source>
</evidence>
<reference evidence="3" key="2">
    <citation type="submission" date="2020-09" db="EMBL/GenBank/DDBJ databases">
        <authorList>
            <person name="Sun Q."/>
            <person name="Kim S."/>
        </authorList>
    </citation>
    <scope>NUCLEOTIDE SEQUENCE</scope>
    <source>
        <strain evidence="3">KCTC 12711</strain>
    </source>
</reference>
<evidence type="ECO:0000313" key="3">
    <source>
        <dbReference type="EMBL" id="GHA18712.1"/>
    </source>
</evidence>
<dbReference type="Gene3D" id="3.40.50.720">
    <property type="entry name" value="NAD(P)-binding Rossmann-like Domain"/>
    <property type="match status" value="1"/>
</dbReference>
<evidence type="ECO:0000313" key="4">
    <source>
        <dbReference type="Proteomes" id="UP000614811"/>
    </source>
</evidence>
<keyword evidence="4" id="KW-1185">Reference proteome</keyword>
<dbReference type="SUPFAM" id="SSF53335">
    <property type="entry name" value="S-adenosyl-L-methionine-dependent methyltransferases"/>
    <property type="match status" value="1"/>
</dbReference>
<reference evidence="3" key="1">
    <citation type="journal article" date="2014" name="Int. J. Syst. Evol. Microbiol.">
        <title>Complete genome sequence of Corynebacterium casei LMG S-19264T (=DSM 44701T), isolated from a smear-ripened cheese.</title>
        <authorList>
            <consortium name="US DOE Joint Genome Institute (JGI-PGF)"/>
            <person name="Walter F."/>
            <person name="Albersmeier A."/>
            <person name="Kalinowski J."/>
            <person name="Ruckert C."/>
        </authorList>
    </citation>
    <scope>NUCLEOTIDE SEQUENCE</scope>
    <source>
        <strain evidence="3">KCTC 12711</strain>
    </source>
</reference>
<protein>
    <submittedName>
        <fullName evidence="3">SAM-dependent methyltransferase</fullName>
    </submittedName>
</protein>
<comment type="caution">
    <text evidence="3">The sequence shown here is derived from an EMBL/GenBank/DDBJ whole genome shotgun (WGS) entry which is preliminary data.</text>
</comment>
<dbReference type="InterPro" id="IPR038576">
    <property type="entry name" value="Methyltransf_Zn-bd_dom_put_sf"/>
</dbReference>
<keyword evidence="3" id="KW-0808">Transferase</keyword>
<dbReference type="PANTHER" id="PTHR43861:SF5">
    <property type="entry name" value="BLL5978 PROTEIN"/>
    <property type="match status" value="1"/>
</dbReference>
<dbReference type="Pfam" id="PF08421">
    <property type="entry name" value="Methyltransf_13"/>
    <property type="match status" value="1"/>
</dbReference>
<dbReference type="RefSeq" id="WP_189402566.1">
    <property type="nucleotide sequence ID" value="NZ_BMXA01000007.1"/>
</dbReference>
<dbReference type="GO" id="GO:0008168">
    <property type="term" value="F:methyltransferase activity"/>
    <property type="evidence" value="ECO:0007669"/>
    <property type="project" value="UniProtKB-KW"/>
</dbReference>
<dbReference type="InterPro" id="IPR013630">
    <property type="entry name" value="Methyltransf_Zn-bd_dom_put"/>
</dbReference>
<gene>
    <name evidence="3" type="ORF">GCM10008090_30400</name>
</gene>
<evidence type="ECO:0000259" key="1">
    <source>
        <dbReference type="Pfam" id="PF08421"/>
    </source>
</evidence>
<dbReference type="Proteomes" id="UP000614811">
    <property type="component" value="Unassembled WGS sequence"/>
</dbReference>
<dbReference type="PANTHER" id="PTHR43861">
    <property type="entry name" value="TRANS-ACONITATE 2-METHYLTRANSFERASE-RELATED"/>
    <property type="match status" value="1"/>
</dbReference>
<dbReference type="Pfam" id="PF13489">
    <property type="entry name" value="Methyltransf_23"/>
    <property type="match status" value="1"/>
</dbReference>
<sequence length="406" mass="44777">MFESVSQCRACDTPFAAPLLDLGMIPVGDALSSSPHDMTSQAPLVVHYCDACLLLQLEYHLIPERIFNHQYPYFSSNIASLVARMGDLAAQLIAEYAPDVARPVVEIASNDGYFLQHLKHHGYRTLGIEPCTPQADIAIAKGVPTINAFFTRALAQQILAKHGKLHLIVANNVVAHVPDIHDLLAGIGLLLDANGTAVVEFHHALPMLGQRQFDTLYHQHIFYYSLTSFKGLLANHGLHVNKVEQIEAYGGSLRIHFGHQPRQDDSVRTLLDVENMLLKQASITQFAASFYAAPRALKQLVESLHHQGKKIAGYGAAAKASTLLAISELDAPQLSYVLDKNPAKHGLFMPASGLRIESIDMLRNAPVDYLIVFAWNYADEIMAELAWFRAQGGRFVLPHPSLRVID</sequence>
<dbReference type="GO" id="GO:0032259">
    <property type="term" value="P:methylation"/>
    <property type="evidence" value="ECO:0007669"/>
    <property type="project" value="UniProtKB-KW"/>
</dbReference>
<dbReference type="Gene3D" id="3.40.50.150">
    <property type="entry name" value="Vaccinia Virus protein VP39"/>
    <property type="match status" value="1"/>
</dbReference>
<feature type="domain" description="C-methyltransferase" evidence="2">
    <location>
        <begin position="249"/>
        <end position="400"/>
    </location>
</feature>
<name>A0A918VQ48_9GAMM</name>
<accession>A0A918VQ48</accession>
<dbReference type="AlphaFoldDB" id="A0A918VQ48"/>
<dbReference type="EMBL" id="BMXA01000007">
    <property type="protein sequence ID" value="GHA18712.1"/>
    <property type="molecule type" value="Genomic_DNA"/>
</dbReference>
<dbReference type="InterPro" id="IPR013691">
    <property type="entry name" value="MeTrfase_14"/>
</dbReference>
<dbReference type="Pfam" id="PF08484">
    <property type="entry name" value="Methyltransf_14"/>
    <property type="match status" value="1"/>
</dbReference>
<dbReference type="InterPro" id="IPR029063">
    <property type="entry name" value="SAM-dependent_MTases_sf"/>
</dbReference>
<proteinExistence type="predicted"/>
<keyword evidence="3" id="KW-0489">Methyltransferase</keyword>
<dbReference type="Gene3D" id="6.20.50.110">
    <property type="entry name" value="Methyltransferase, zinc-binding domain"/>
    <property type="match status" value="1"/>
</dbReference>